<feature type="binding site" evidence="2">
    <location>
        <position position="133"/>
    </location>
    <ligand>
        <name>Zn(2+)</name>
        <dbReference type="ChEBI" id="CHEBI:29105"/>
        <label>2</label>
    </ligand>
</feature>
<dbReference type="OrthoDB" id="9803995at2"/>
<dbReference type="PIRSF" id="PIRSF001359">
    <property type="entry name" value="F_bP_aldolase_II"/>
    <property type="match status" value="1"/>
</dbReference>
<dbReference type="Pfam" id="PF01116">
    <property type="entry name" value="F_bP_aldolase"/>
    <property type="match status" value="1"/>
</dbReference>
<protein>
    <submittedName>
        <fullName evidence="3">Tagatose-bisphosphate aldolase</fullName>
        <ecNumber evidence="3">4.1.2.40</ecNumber>
    </submittedName>
</protein>
<dbReference type="GO" id="GO:0005975">
    <property type="term" value="P:carbohydrate metabolic process"/>
    <property type="evidence" value="ECO:0007669"/>
    <property type="project" value="InterPro"/>
</dbReference>
<dbReference type="CDD" id="cd00947">
    <property type="entry name" value="TBP_aldolase_IIB"/>
    <property type="match status" value="1"/>
</dbReference>
<dbReference type="GO" id="GO:0008270">
    <property type="term" value="F:zinc ion binding"/>
    <property type="evidence" value="ECO:0007669"/>
    <property type="project" value="InterPro"/>
</dbReference>
<dbReference type="InterPro" id="IPR000771">
    <property type="entry name" value="FBA_II"/>
</dbReference>
<feature type="binding site" evidence="2">
    <location>
        <position position="176"/>
    </location>
    <ligand>
        <name>Zn(2+)</name>
        <dbReference type="ChEBI" id="CHEBI:29105"/>
        <label>1</label>
        <note>catalytic</note>
    </ligand>
</feature>
<dbReference type="EMBL" id="CP002583">
    <property type="protein sequence ID" value="ADZ91377.1"/>
    <property type="molecule type" value="Genomic_DNA"/>
</dbReference>
<dbReference type="STRING" id="717774.Marme_2134"/>
<dbReference type="eggNOG" id="COG0191">
    <property type="taxonomic scope" value="Bacteria"/>
</dbReference>
<feature type="binding site" evidence="2">
    <location>
        <position position="82"/>
    </location>
    <ligand>
        <name>Zn(2+)</name>
        <dbReference type="ChEBI" id="CHEBI:29105"/>
        <label>1</label>
        <note>catalytic</note>
    </ligand>
</feature>
<keyword evidence="3" id="KW-0456">Lyase</keyword>
<dbReference type="InterPro" id="IPR050246">
    <property type="entry name" value="Class_II_FBP_aldolase"/>
</dbReference>
<proteinExistence type="predicted"/>
<evidence type="ECO:0000256" key="2">
    <source>
        <dbReference type="PIRSR" id="PIRSR001359-3"/>
    </source>
</evidence>
<reference evidence="3 4" key="1">
    <citation type="journal article" date="2012" name="Stand. Genomic Sci.">
        <title>Complete genome sequence of the melanogenic marine bacterium Marinomonas mediterranea type strain (MMB-1(T)).</title>
        <authorList>
            <person name="Lucas-Elio P."/>
            <person name="Goodwin L."/>
            <person name="Woyke T."/>
            <person name="Pitluck S."/>
            <person name="Nolan M."/>
            <person name="Kyrpides N.C."/>
            <person name="Detter J.C."/>
            <person name="Copeland A."/>
            <person name="Teshima H."/>
            <person name="Bruce D."/>
            <person name="Detter C."/>
            <person name="Tapia R."/>
            <person name="Han S."/>
            <person name="Land M.L."/>
            <person name="Ivanova N."/>
            <person name="Mikhailova N."/>
            <person name="Johnston A.W."/>
            <person name="Sanchez-Amat A."/>
        </authorList>
    </citation>
    <scope>NUCLEOTIDE SEQUENCE [LARGE SCALE GENOMIC DNA]</scope>
    <source>
        <strain evidence="4">ATCC 700492 / JCM 21426 / NBRC 103028 / MMB-1</strain>
    </source>
</reference>
<evidence type="ECO:0000313" key="4">
    <source>
        <dbReference type="Proteomes" id="UP000001062"/>
    </source>
</evidence>
<dbReference type="Gene3D" id="3.20.20.70">
    <property type="entry name" value="Aldolase class I"/>
    <property type="match status" value="1"/>
</dbReference>
<dbReference type="PANTHER" id="PTHR30304">
    <property type="entry name" value="D-TAGATOSE-1,6-BISPHOSPHATE ALDOLASE"/>
    <property type="match status" value="1"/>
</dbReference>
<sequence length="280" mass="30803">MLVNLNELLPAAANGQYAIPCFNVFGFEEGKAIVSAAESLSAPVILAANKDMVEFMGVKAVANMLVNLAELSKVPICVHLDHTYEEETIFKAMHCGFTSVMFDGSQCALEDNIRRTKNVVDVAHALEVSVEGEIGSVAYHEGRDHIQSVKTDPIEAKRFAEESGVDAMAIAIGNVHRLNFPNSVIDYALLNDITREAPNIPLVIHGTTGIREEDITRLKAGRISKFNVGTSLRQVMGHNLRRLMNEEPDKFDKLYFMTKAMSYVEAEAKRIIGLMSAASY</sequence>
<organism evidence="3 4">
    <name type="scientific">Marinomonas mediterranea (strain ATCC 700492 / JCM 21426 / NBRC 103028 / MMB-1)</name>
    <dbReference type="NCBI Taxonomy" id="717774"/>
    <lineage>
        <taxon>Bacteria</taxon>
        <taxon>Pseudomonadati</taxon>
        <taxon>Pseudomonadota</taxon>
        <taxon>Gammaproteobacteria</taxon>
        <taxon>Oceanospirillales</taxon>
        <taxon>Oceanospirillaceae</taxon>
        <taxon>Marinomonas</taxon>
    </lineage>
</organism>
<name>F2K435_MARM1</name>
<dbReference type="Proteomes" id="UP000001062">
    <property type="component" value="Chromosome"/>
</dbReference>
<dbReference type="RefSeq" id="WP_013661282.1">
    <property type="nucleotide sequence ID" value="NC_015276.1"/>
</dbReference>
<dbReference type="AlphaFoldDB" id="F2K435"/>
<dbReference type="EC" id="4.1.2.40" evidence="3"/>
<feature type="binding site" evidence="2">
    <location>
        <position position="205"/>
    </location>
    <ligand>
        <name>Zn(2+)</name>
        <dbReference type="ChEBI" id="CHEBI:29105"/>
        <label>1</label>
        <note>catalytic</note>
    </ligand>
</feature>
<dbReference type="KEGG" id="mme:Marme_2134"/>
<dbReference type="InterPro" id="IPR013785">
    <property type="entry name" value="Aldolase_TIM"/>
</dbReference>
<gene>
    <name evidence="3" type="ordered locus">Marme_2134</name>
</gene>
<dbReference type="SUPFAM" id="SSF51569">
    <property type="entry name" value="Aldolase"/>
    <property type="match status" value="1"/>
</dbReference>
<dbReference type="GO" id="GO:0009025">
    <property type="term" value="F:tagatose-bisphosphate aldolase activity"/>
    <property type="evidence" value="ECO:0007669"/>
    <property type="project" value="UniProtKB-EC"/>
</dbReference>
<keyword evidence="2" id="KW-0862">Zinc</keyword>
<accession>F2K435</accession>
<keyword evidence="2" id="KW-0479">Metal-binding</keyword>
<evidence type="ECO:0000313" key="3">
    <source>
        <dbReference type="EMBL" id="ADZ91377.1"/>
    </source>
</evidence>
<feature type="binding site" evidence="2">
    <location>
        <position position="103"/>
    </location>
    <ligand>
        <name>Zn(2+)</name>
        <dbReference type="ChEBI" id="CHEBI:29105"/>
        <label>2</label>
    </ligand>
</feature>
<comment type="cofactor">
    <cofactor evidence="2">
        <name>Zn(2+)</name>
        <dbReference type="ChEBI" id="CHEBI:29105"/>
    </cofactor>
    <text evidence="2">Binds 2 Zn(2+) ions per subunit. One is catalytic and the other provides a structural contribution.</text>
</comment>
<dbReference type="PANTHER" id="PTHR30304:SF0">
    <property type="entry name" value="D-TAGATOSE-1,6-BISPHOSPHATE ALDOLASE SUBUNIT GATY-RELATED"/>
    <property type="match status" value="1"/>
</dbReference>
<evidence type="ECO:0000256" key="1">
    <source>
        <dbReference type="PIRSR" id="PIRSR001359-1"/>
    </source>
</evidence>
<keyword evidence="4" id="KW-1185">Reference proteome</keyword>
<dbReference type="PATRIC" id="fig|717774.3.peg.2198"/>
<dbReference type="HOGENOM" id="CLU_040088_1_0_6"/>
<feature type="active site" description="Proton donor" evidence="1">
    <location>
        <position position="81"/>
    </location>
</feature>